<feature type="region of interest" description="Disordered" evidence="1">
    <location>
        <begin position="26"/>
        <end position="52"/>
    </location>
</feature>
<dbReference type="Proteomes" id="UP000500953">
    <property type="component" value="Chromosome"/>
</dbReference>
<proteinExistence type="predicted"/>
<name>A0A6G9ZF22_9NOCA</name>
<evidence type="ECO:0000256" key="1">
    <source>
        <dbReference type="SAM" id="MobiDB-lite"/>
    </source>
</evidence>
<protein>
    <submittedName>
        <fullName evidence="2">Uncharacterized protein</fullName>
    </submittedName>
</protein>
<sequence>MIPIISLIAALTAVAAAAVLLPPRQPRHAPSPALIHPAEDDMDTTMWPTGWPHEAPDHSLSTIEAHLTMQRHKRCRLDTCARKRAAWTVLVAAGHIDPAHTR</sequence>
<dbReference type="AlphaFoldDB" id="A0A6G9ZF22"/>
<dbReference type="EMBL" id="CP046173">
    <property type="protein sequence ID" value="QIS23696.1"/>
    <property type="molecule type" value="Genomic_DNA"/>
</dbReference>
<dbReference type="RefSeq" id="WP_167491014.1">
    <property type="nucleotide sequence ID" value="NZ_CP046173.1"/>
</dbReference>
<evidence type="ECO:0000313" key="2">
    <source>
        <dbReference type="EMBL" id="QIS23696.1"/>
    </source>
</evidence>
<gene>
    <name evidence="2" type="ORF">F6W96_40890</name>
</gene>
<reference evidence="2 3" key="1">
    <citation type="journal article" date="2019" name="ACS Chem. Biol.">
        <title>Identification and Mobilization of a Cryptic Antibiotic Biosynthesis Gene Locus from a Human-Pathogenic Nocardia Isolate.</title>
        <authorList>
            <person name="Herisse M."/>
            <person name="Ishida K."/>
            <person name="Porter J.L."/>
            <person name="Howden B."/>
            <person name="Hertweck C."/>
            <person name="Stinear T.P."/>
            <person name="Pidot S.J."/>
        </authorList>
    </citation>
    <scope>NUCLEOTIDE SEQUENCE [LARGE SCALE GENOMIC DNA]</scope>
    <source>
        <strain evidence="2 3">AUSMDU00012715</strain>
    </source>
</reference>
<accession>A0A6G9ZF22</accession>
<organism evidence="2 3">
    <name type="scientific">Nocardia terpenica</name>
    <dbReference type="NCBI Taxonomy" id="455432"/>
    <lineage>
        <taxon>Bacteria</taxon>
        <taxon>Bacillati</taxon>
        <taxon>Actinomycetota</taxon>
        <taxon>Actinomycetes</taxon>
        <taxon>Mycobacteriales</taxon>
        <taxon>Nocardiaceae</taxon>
        <taxon>Nocardia</taxon>
    </lineage>
</organism>
<evidence type="ECO:0000313" key="3">
    <source>
        <dbReference type="Proteomes" id="UP000500953"/>
    </source>
</evidence>